<dbReference type="AlphaFoldDB" id="Q0U525"/>
<dbReference type="EMBL" id="CH445349">
    <property type="protein sequence ID" value="EAT79466.1"/>
    <property type="molecule type" value="Genomic_DNA"/>
</dbReference>
<dbReference type="InParanoid" id="Q0U525"/>
<dbReference type="VEuPathDB" id="FungiDB:JI435_131390"/>
<protein>
    <submittedName>
        <fullName evidence="2">Uncharacterized protein</fullName>
    </submittedName>
</protein>
<organism evidence="2 3">
    <name type="scientific">Phaeosphaeria nodorum (strain SN15 / ATCC MYA-4574 / FGSC 10173)</name>
    <name type="common">Glume blotch fungus</name>
    <name type="synonym">Parastagonospora nodorum</name>
    <dbReference type="NCBI Taxonomy" id="321614"/>
    <lineage>
        <taxon>Eukaryota</taxon>
        <taxon>Fungi</taxon>
        <taxon>Dikarya</taxon>
        <taxon>Ascomycota</taxon>
        <taxon>Pezizomycotina</taxon>
        <taxon>Dothideomycetes</taxon>
        <taxon>Pleosporomycetidae</taxon>
        <taxon>Pleosporales</taxon>
        <taxon>Pleosporineae</taxon>
        <taxon>Phaeosphaeriaceae</taxon>
        <taxon>Parastagonospora</taxon>
    </lineage>
</organism>
<dbReference type="RefSeq" id="XP_001803353.1">
    <property type="nucleotide sequence ID" value="XM_001803301.1"/>
</dbReference>
<proteinExistence type="predicted"/>
<evidence type="ECO:0000256" key="1">
    <source>
        <dbReference type="SAM" id="MobiDB-lite"/>
    </source>
</evidence>
<reference evidence="3" key="1">
    <citation type="journal article" date="2007" name="Plant Cell">
        <title>Dothideomycete-plant interactions illuminated by genome sequencing and EST analysis of the wheat pathogen Stagonospora nodorum.</title>
        <authorList>
            <person name="Hane J.K."/>
            <person name="Lowe R.G."/>
            <person name="Solomon P.S."/>
            <person name="Tan K.C."/>
            <person name="Schoch C.L."/>
            <person name="Spatafora J.W."/>
            <person name="Crous P.W."/>
            <person name="Kodira C."/>
            <person name="Birren B.W."/>
            <person name="Galagan J.E."/>
            <person name="Torriani S.F."/>
            <person name="McDonald B.A."/>
            <person name="Oliver R.P."/>
        </authorList>
    </citation>
    <scope>NUCLEOTIDE SEQUENCE [LARGE SCALE GENOMIC DNA]</scope>
    <source>
        <strain evidence="3">SN15 / ATCC MYA-4574 / FGSC 10173</strain>
    </source>
</reference>
<dbReference type="HOGENOM" id="CLU_903472_0_0_1"/>
<evidence type="ECO:0000313" key="2">
    <source>
        <dbReference type="EMBL" id="EAT79466.1"/>
    </source>
</evidence>
<gene>
    <name evidence="2" type="ORF">SNOG_13139</name>
</gene>
<dbReference type="KEGG" id="pno:SNOG_13139"/>
<feature type="compositionally biased region" description="Low complexity" evidence="1">
    <location>
        <begin position="136"/>
        <end position="149"/>
    </location>
</feature>
<accession>Q0U525</accession>
<dbReference type="Proteomes" id="UP000001055">
    <property type="component" value="Unassembled WGS sequence"/>
</dbReference>
<sequence>MANEQKVKHRLKRIRFVRDRANAEGLLFSPTLLSSFTGTPEERVQIMQDLATIEREDAEPGRRQTQYDDLHSEIHSTVEQSQSSIYPFTHFMPSWPSLSAHEQQYARNTVCAINEAAIAPTRPTRREAAKKRHAAQRAAPPLPTTTTRPSCEERELYKRAIREINVDAQGWHYRGSKVRPLSTGVDPLEATDADRLARFVGTVERLRREGLGVPENIWGWGEVAPERRHRVWWELERMDAGGEVEVEPLTEEQRLMMLTNDREALVVAGLDAPENLLSWGSMTGEERDQIRRDWESLDEQVRMMDGRK</sequence>
<name>Q0U525_PHANO</name>
<evidence type="ECO:0000313" key="3">
    <source>
        <dbReference type="Proteomes" id="UP000001055"/>
    </source>
</evidence>
<feature type="region of interest" description="Disordered" evidence="1">
    <location>
        <begin position="123"/>
        <end position="149"/>
    </location>
</feature>
<dbReference type="GeneID" id="5980268"/>